<dbReference type="Ensembl" id="ENSSBOT00000056210.1">
    <property type="protein sequence ID" value="ENSSBOP00000039250.1"/>
    <property type="gene ID" value="ENSSBOG00000035671.1"/>
</dbReference>
<protein>
    <submittedName>
        <fullName evidence="1">Uncharacterized protein</fullName>
    </submittedName>
</protein>
<dbReference type="GeneTree" id="ENSGT00910000147797"/>
<dbReference type="Proteomes" id="UP000233220">
    <property type="component" value="Unplaced"/>
</dbReference>
<evidence type="ECO:0000313" key="1">
    <source>
        <dbReference type="Ensembl" id="ENSSBOP00000039250.1"/>
    </source>
</evidence>
<keyword evidence="2" id="KW-1185">Reference proteome</keyword>
<dbReference type="AlphaFoldDB" id="A0A2K6V536"/>
<name>A0A2K6V536_SAIBB</name>
<dbReference type="OMA" id="CKCVEEC"/>
<reference evidence="1" key="1">
    <citation type="submission" date="2025-08" db="UniProtKB">
        <authorList>
            <consortium name="Ensembl"/>
        </authorList>
    </citation>
    <scope>IDENTIFICATION</scope>
</reference>
<reference evidence="1" key="2">
    <citation type="submission" date="2025-09" db="UniProtKB">
        <authorList>
            <consortium name="Ensembl"/>
        </authorList>
    </citation>
    <scope>IDENTIFICATION</scope>
</reference>
<sequence length="87" mass="10621">MRVEECFVVMYWYKQIQYKLTNADLKIMHIQCSNVNFSHGFLWCGPIKAHFFFPKMFFPMYPIMDTGFVHYDSITEMNDFLFLKFNH</sequence>
<proteinExistence type="predicted"/>
<accession>A0A2K6V536</accession>
<evidence type="ECO:0000313" key="2">
    <source>
        <dbReference type="Proteomes" id="UP000233220"/>
    </source>
</evidence>
<organism evidence="1 2">
    <name type="scientific">Saimiri boliviensis boliviensis</name>
    <name type="common">Bolivian squirrel monkey</name>
    <dbReference type="NCBI Taxonomy" id="39432"/>
    <lineage>
        <taxon>Eukaryota</taxon>
        <taxon>Metazoa</taxon>
        <taxon>Chordata</taxon>
        <taxon>Craniata</taxon>
        <taxon>Vertebrata</taxon>
        <taxon>Euteleostomi</taxon>
        <taxon>Mammalia</taxon>
        <taxon>Eutheria</taxon>
        <taxon>Euarchontoglires</taxon>
        <taxon>Primates</taxon>
        <taxon>Haplorrhini</taxon>
        <taxon>Platyrrhini</taxon>
        <taxon>Cebidae</taxon>
        <taxon>Saimiriinae</taxon>
        <taxon>Saimiri</taxon>
    </lineage>
</organism>